<comment type="caution">
    <text evidence="2">The sequence shown here is derived from an EMBL/GenBank/DDBJ whole genome shotgun (WGS) entry which is preliminary data.</text>
</comment>
<proteinExistence type="predicted"/>
<dbReference type="Proteomes" id="UP001179952">
    <property type="component" value="Unassembled WGS sequence"/>
</dbReference>
<dbReference type="EMBL" id="JAUJYN010000002">
    <property type="protein sequence ID" value="KAK1278989.1"/>
    <property type="molecule type" value="Genomic_DNA"/>
</dbReference>
<dbReference type="AlphaFoldDB" id="A0AAV9BSX4"/>
<evidence type="ECO:0000313" key="2">
    <source>
        <dbReference type="EMBL" id="KAK1278989.1"/>
    </source>
</evidence>
<name>A0AAV9BSX4_ACOGR</name>
<protein>
    <submittedName>
        <fullName evidence="2">Uncharacterized protein</fullName>
    </submittedName>
</protein>
<sequence>MSTKEVPATTPGGEERPHLKEWACREESIGEDDDEGDVAGRDSGGIASTS</sequence>
<accession>A0AAV9BSX4</accession>
<feature type="compositionally biased region" description="Basic and acidic residues" evidence="1">
    <location>
        <begin position="13"/>
        <end position="28"/>
    </location>
</feature>
<evidence type="ECO:0000313" key="3">
    <source>
        <dbReference type="Proteomes" id="UP001179952"/>
    </source>
</evidence>
<evidence type="ECO:0000256" key="1">
    <source>
        <dbReference type="SAM" id="MobiDB-lite"/>
    </source>
</evidence>
<gene>
    <name evidence="2" type="ORF">QJS04_geneDACA020171</name>
</gene>
<reference evidence="2" key="2">
    <citation type="submission" date="2023-06" db="EMBL/GenBank/DDBJ databases">
        <authorList>
            <person name="Ma L."/>
            <person name="Liu K.-W."/>
            <person name="Li Z."/>
            <person name="Hsiao Y.-Y."/>
            <person name="Qi Y."/>
            <person name="Fu T."/>
            <person name="Tang G."/>
            <person name="Zhang D."/>
            <person name="Sun W.-H."/>
            <person name="Liu D.-K."/>
            <person name="Li Y."/>
            <person name="Chen G.-Z."/>
            <person name="Liu X.-D."/>
            <person name="Liao X.-Y."/>
            <person name="Jiang Y.-T."/>
            <person name="Yu X."/>
            <person name="Hao Y."/>
            <person name="Huang J."/>
            <person name="Zhao X.-W."/>
            <person name="Ke S."/>
            <person name="Chen Y.-Y."/>
            <person name="Wu W.-L."/>
            <person name="Hsu J.-L."/>
            <person name="Lin Y.-F."/>
            <person name="Huang M.-D."/>
            <person name="Li C.-Y."/>
            <person name="Huang L."/>
            <person name="Wang Z.-W."/>
            <person name="Zhao X."/>
            <person name="Zhong W.-Y."/>
            <person name="Peng D.-H."/>
            <person name="Ahmad S."/>
            <person name="Lan S."/>
            <person name="Zhang J.-S."/>
            <person name="Tsai W.-C."/>
            <person name="Van De Peer Y."/>
            <person name="Liu Z.-J."/>
        </authorList>
    </citation>
    <scope>NUCLEOTIDE SEQUENCE</scope>
    <source>
        <strain evidence="2">SCP</strain>
        <tissue evidence="2">Leaves</tissue>
    </source>
</reference>
<reference evidence="2" key="1">
    <citation type="journal article" date="2023" name="Nat. Commun.">
        <title>Diploid and tetraploid genomes of Acorus and the evolution of monocots.</title>
        <authorList>
            <person name="Ma L."/>
            <person name="Liu K.W."/>
            <person name="Li Z."/>
            <person name="Hsiao Y.Y."/>
            <person name="Qi Y."/>
            <person name="Fu T."/>
            <person name="Tang G.D."/>
            <person name="Zhang D."/>
            <person name="Sun W.H."/>
            <person name="Liu D.K."/>
            <person name="Li Y."/>
            <person name="Chen G.Z."/>
            <person name="Liu X.D."/>
            <person name="Liao X.Y."/>
            <person name="Jiang Y.T."/>
            <person name="Yu X."/>
            <person name="Hao Y."/>
            <person name="Huang J."/>
            <person name="Zhao X.W."/>
            <person name="Ke S."/>
            <person name="Chen Y.Y."/>
            <person name="Wu W.L."/>
            <person name="Hsu J.L."/>
            <person name="Lin Y.F."/>
            <person name="Huang M.D."/>
            <person name="Li C.Y."/>
            <person name="Huang L."/>
            <person name="Wang Z.W."/>
            <person name="Zhao X."/>
            <person name="Zhong W.Y."/>
            <person name="Peng D.H."/>
            <person name="Ahmad S."/>
            <person name="Lan S."/>
            <person name="Zhang J.S."/>
            <person name="Tsai W.C."/>
            <person name="Van de Peer Y."/>
            <person name="Liu Z.J."/>
        </authorList>
    </citation>
    <scope>NUCLEOTIDE SEQUENCE</scope>
    <source>
        <strain evidence="2">SCP</strain>
    </source>
</reference>
<feature type="region of interest" description="Disordered" evidence="1">
    <location>
        <begin position="1"/>
        <end position="50"/>
    </location>
</feature>
<keyword evidence="3" id="KW-1185">Reference proteome</keyword>
<organism evidence="2 3">
    <name type="scientific">Acorus gramineus</name>
    <name type="common">Dwarf sweet flag</name>
    <dbReference type="NCBI Taxonomy" id="55184"/>
    <lineage>
        <taxon>Eukaryota</taxon>
        <taxon>Viridiplantae</taxon>
        <taxon>Streptophyta</taxon>
        <taxon>Embryophyta</taxon>
        <taxon>Tracheophyta</taxon>
        <taxon>Spermatophyta</taxon>
        <taxon>Magnoliopsida</taxon>
        <taxon>Liliopsida</taxon>
        <taxon>Acoraceae</taxon>
        <taxon>Acorus</taxon>
    </lineage>
</organism>